<dbReference type="SUPFAM" id="SSF52058">
    <property type="entry name" value="L domain-like"/>
    <property type="match status" value="1"/>
</dbReference>
<organism evidence="5">
    <name type="scientific">Capitella teleta</name>
    <name type="common">Polychaete worm</name>
    <dbReference type="NCBI Taxonomy" id="283909"/>
    <lineage>
        <taxon>Eukaryota</taxon>
        <taxon>Metazoa</taxon>
        <taxon>Spiralia</taxon>
        <taxon>Lophotrochozoa</taxon>
        <taxon>Annelida</taxon>
        <taxon>Polychaeta</taxon>
        <taxon>Sedentaria</taxon>
        <taxon>Scolecida</taxon>
        <taxon>Capitellidae</taxon>
        <taxon>Capitella</taxon>
    </lineage>
</organism>
<dbReference type="OrthoDB" id="17912at2759"/>
<reference evidence="5 7" key="2">
    <citation type="journal article" date="2013" name="Nature">
        <title>Insights into bilaterian evolution from three spiralian genomes.</title>
        <authorList>
            <person name="Simakov O."/>
            <person name="Marletaz F."/>
            <person name="Cho S.J."/>
            <person name="Edsinger-Gonzales E."/>
            <person name="Havlak P."/>
            <person name="Hellsten U."/>
            <person name="Kuo D.H."/>
            <person name="Larsson T."/>
            <person name="Lv J."/>
            <person name="Arendt D."/>
            <person name="Savage R."/>
            <person name="Osoegawa K."/>
            <person name="de Jong P."/>
            <person name="Grimwood J."/>
            <person name="Chapman J.A."/>
            <person name="Shapiro H."/>
            <person name="Aerts A."/>
            <person name="Otillar R.P."/>
            <person name="Terry A.Y."/>
            <person name="Boore J.L."/>
            <person name="Grigoriev I.V."/>
            <person name="Lindberg D.R."/>
            <person name="Seaver E.C."/>
            <person name="Weisblat D.A."/>
            <person name="Putnam N.H."/>
            <person name="Rokhsar D.S."/>
        </authorList>
    </citation>
    <scope>NUCLEOTIDE SEQUENCE</scope>
    <source>
        <strain evidence="5 7">I ESC-2004</strain>
    </source>
</reference>
<dbReference type="GO" id="GO:0005737">
    <property type="term" value="C:cytoplasm"/>
    <property type="evidence" value="ECO:0007669"/>
    <property type="project" value="TreeGrafter"/>
</dbReference>
<name>R7UKA0_CAPTE</name>
<dbReference type="InterPro" id="IPR003591">
    <property type="entry name" value="Leu-rich_rpt_typical-subtyp"/>
</dbReference>
<dbReference type="HOGENOM" id="CLU_053349_1_0_1"/>
<dbReference type="OMA" id="GELNDWC"/>
<dbReference type="EMBL" id="AMQN01008242">
    <property type="status" value="NOT_ANNOTATED_CDS"/>
    <property type="molecule type" value="Genomic_DNA"/>
</dbReference>
<keyword evidence="1" id="KW-0433">Leucine-rich repeat</keyword>
<keyword evidence="2" id="KW-0677">Repeat</keyword>
<dbReference type="Pfam" id="PF25344">
    <property type="entry name" value="PH_LRR1"/>
    <property type="match status" value="1"/>
</dbReference>
<proteinExistence type="predicted"/>
<evidence type="ECO:0000256" key="1">
    <source>
        <dbReference type="ARBA" id="ARBA00022614"/>
    </source>
</evidence>
<evidence type="ECO:0000313" key="5">
    <source>
        <dbReference type="EMBL" id="ELU04233.1"/>
    </source>
</evidence>
<dbReference type="AlphaFoldDB" id="R7UKA0"/>
<dbReference type="Pfam" id="PF13855">
    <property type="entry name" value="LRR_8"/>
    <property type="match status" value="1"/>
</dbReference>
<dbReference type="Gene3D" id="3.80.10.10">
    <property type="entry name" value="Ribonuclease Inhibitor"/>
    <property type="match status" value="2"/>
</dbReference>
<sequence>MRIMADVEVINLLLPSFNMKGKGRSTKGQLSVGLKPGHRDDGPYLMVCTKQHASGQFFKLKGNIEKCFSKFLSEGKATIRFKEPPNDICINKADPVQLKALLNVLRSAFQGVSLDNLTLTPLAPVTNKQLDKLKTRLSITNRKDYPITTNFPTFLESLTVNHVTMKKIDSRILKLRHLRVLDLSHNSLHTLPDSFNTLENLAELNLRNNQLTELPKSFCSGNLRSSLKLLDIRNNKIKFLQLHFCDLQGLVTLKLDSNHLVCLPAYIGCLRRLKYLSISDNKLHTVPASFTQLNLETLDLHGNPFLDPDQSSVIDRLRCPSLQESAGRSLLKHRVPYTEEDVGHLMPYLASAHSCLCGGFCFQSHVHYLSKMDMSRVAASFTALAQIHSKHAPCEAFLCSKKCLKYYQENPYAVIWRNK</sequence>
<dbReference type="Proteomes" id="UP000014760">
    <property type="component" value="Unassembled WGS sequence"/>
</dbReference>
<reference evidence="6" key="3">
    <citation type="submission" date="2015-06" db="UniProtKB">
        <authorList>
            <consortium name="EnsemblMetazoa"/>
        </authorList>
    </citation>
    <scope>IDENTIFICATION</scope>
</reference>
<evidence type="ECO:0000256" key="3">
    <source>
        <dbReference type="ARBA" id="ARBA00023242"/>
    </source>
</evidence>
<protein>
    <recommendedName>
        <fullName evidence="4">PIF1/LRR1 pleckstrin homology domain-containing protein</fullName>
    </recommendedName>
</protein>
<accession>R7UKA0</accession>
<keyword evidence="7" id="KW-1185">Reference proteome</keyword>
<dbReference type="SMART" id="SM00369">
    <property type="entry name" value="LRR_TYP"/>
    <property type="match status" value="4"/>
</dbReference>
<dbReference type="InterPro" id="IPR001611">
    <property type="entry name" value="Leu-rich_rpt"/>
</dbReference>
<feature type="domain" description="PIF1/LRR1 pleckstrin homology" evidence="4">
    <location>
        <begin position="1"/>
        <end position="119"/>
    </location>
</feature>
<evidence type="ECO:0000256" key="2">
    <source>
        <dbReference type="ARBA" id="ARBA00022737"/>
    </source>
</evidence>
<dbReference type="PANTHER" id="PTHR48051:SF52">
    <property type="entry name" value="LEUCINE-RICH REPEAT PROTEIN 1"/>
    <property type="match status" value="1"/>
</dbReference>
<dbReference type="InterPro" id="IPR032675">
    <property type="entry name" value="LRR_dom_sf"/>
</dbReference>
<evidence type="ECO:0000259" key="4">
    <source>
        <dbReference type="Pfam" id="PF25344"/>
    </source>
</evidence>
<dbReference type="SMART" id="SM00364">
    <property type="entry name" value="LRR_BAC"/>
    <property type="match status" value="4"/>
</dbReference>
<dbReference type="EMBL" id="KB302535">
    <property type="protein sequence ID" value="ELU04233.1"/>
    <property type="molecule type" value="Genomic_DNA"/>
</dbReference>
<dbReference type="PANTHER" id="PTHR48051">
    <property type="match status" value="1"/>
</dbReference>
<dbReference type="PROSITE" id="PS51450">
    <property type="entry name" value="LRR"/>
    <property type="match status" value="2"/>
</dbReference>
<keyword evidence="3" id="KW-0539">Nucleus</keyword>
<dbReference type="STRING" id="283909.R7UKA0"/>
<gene>
    <name evidence="5" type="ORF">CAPTEDRAFT_149748</name>
</gene>
<dbReference type="InterPro" id="IPR050216">
    <property type="entry name" value="LRR_domain-containing"/>
</dbReference>
<evidence type="ECO:0000313" key="6">
    <source>
        <dbReference type="EnsemblMetazoa" id="CapteP149748"/>
    </source>
</evidence>
<dbReference type="EnsemblMetazoa" id="CapteT149748">
    <property type="protein sequence ID" value="CapteP149748"/>
    <property type="gene ID" value="CapteG149748"/>
</dbReference>
<evidence type="ECO:0000313" key="7">
    <source>
        <dbReference type="Proteomes" id="UP000014760"/>
    </source>
</evidence>
<dbReference type="Pfam" id="PF00560">
    <property type="entry name" value="LRR_1"/>
    <property type="match status" value="2"/>
</dbReference>
<reference evidence="7" key="1">
    <citation type="submission" date="2012-12" db="EMBL/GenBank/DDBJ databases">
        <authorList>
            <person name="Hellsten U."/>
            <person name="Grimwood J."/>
            <person name="Chapman J.A."/>
            <person name="Shapiro H."/>
            <person name="Aerts A."/>
            <person name="Otillar R.P."/>
            <person name="Terry A.Y."/>
            <person name="Boore J.L."/>
            <person name="Simakov O."/>
            <person name="Marletaz F."/>
            <person name="Cho S.-J."/>
            <person name="Edsinger-Gonzales E."/>
            <person name="Havlak P."/>
            <person name="Kuo D.-H."/>
            <person name="Larsson T."/>
            <person name="Lv J."/>
            <person name="Arendt D."/>
            <person name="Savage R."/>
            <person name="Osoegawa K."/>
            <person name="de Jong P."/>
            <person name="Lindberg D.R."/>
            <person name="Seaver E.C."/>
            <person name="Weisblat D.A."/>
            <person name="Putnam N.H."/>
            <person name="Grigoriev I.V."/>
            <person name="Rokhsar D.S."/>
        </authorList>
    </citation>
    <scope>NUCLEOTIDE SEQUENCE</scope>
    <source>
        <strain evidence="7">I ESC-2004</strain>
    </source>
</reference>
<dbReference type="InterPro" id="IPR057437">
    <property type="entry name" value="PIF1/LRR1_PH"/>
</dbReference>